<feature type="domain" description="GH10" evidence="4">
    <location>
        <begin position="175"/>
        <end position="457"/>
    </location>
</feature>
<keyword evidence="1" id="KW-0378">Hydrolase</keyword>
<dbReference type="GO" id="GO:0004553">
    <property type="term" value="F:hydrolase activity, hydrolyzing O-glycosyl compounds"/>
    <property type="evidence" value="ECO:0007669"/>
    <property type="project" value="InterPro"/>
</dbReference>
<feature type="non-terminal residue" evidence="5">
    <location>
        <position position="484"/>
    </location>
</feature>
<evidence type="ECO:0000256" key="2">
    <source>
        <dbReference type="ARBA" id="ARBA00023277"/>
    </source>
</evidence>
<organism evidence="5">
    <name type="scientific">marine sediment metagenome</name>
    <dbReference type="NCBI Taxonomy" id="412755"/>
    <lineage>
        <taxon>unclassified sequences</taxon>
        <taxon>metagenomes</taxon>
        <taxon>ecological metagenomes</taxon>
    </lineage>
</organism>
<reference evidence="5" key="1">
    <citation type="journal article" date="2015" name="Nature">
        <title>Complex archaea that bridge the gap between prokaryotes and eukaryotes.</title>
        <authorList>
            <person name="Spang A."/>
            <person name="Saw J.H."/>
            <person name="Jorgensen S.L."/>
            <person name="Zaremba-Niedzwiedzka K."/>
            <person name="Martijn J."/>
            <person name="Lind A.E."/>
            <person name="van Eijk R."/>
            <person name="Schleper C."/>
            <person name="Guy L."/>
            <person name="Ettema T.J."/>
        </authorList>
    </citation>
    <scope>NUCLEOTIDE SEQUENCE</scope>
</reference>
<gene>
    <name evidence="5" type="ORF">LCGC14_1757090</name>
</gene>
<dbReference type="Pfam" id="PF00331">
    <property type="entry name" value="Glyco_hydro_10"/>
    <property type="match status" value="1"/>
</dbReference>
<protein>
    <recommendedName>
        <fullName evidence="4">GH10 domain-containing protein</fullName>
    </recommendedName>
</protein>
<keyword evidence="2" id="KW-0119">Carbohydrate metabolism</keyword>
<evidence type="ECO:0000259" key="4">
    <source>
        <dbReference type="Pfam" id="PF00331"/>
    </source>
</evidence>
<dbReference type="SUPFAM" id="SSF51445">
    <property type="entry name" value="(Trans)glycosidases"/>
    <property type="match status" value="1"/>
</dbReference>
<evidence type="ECO:0000313" key="5">
    <source>
        <dbReference type="EMBL" id="KKM05144.1"/>
    </source>
</evidence>
<evidence type="ECO:0000256" key="1">
    <source>
        <dbReference type="ARBA" id="ARBA00022801"/>
    </source>
</evidence>
<accession>A0A0F9H284</accession>
<proteinExistence type="predicted"/>
<comment type="caution">
    <text evidence="5">The sequence shown here is derived from an EMBL/GenBank/DDBJ whole genome shotgun (WGS) entry which is preliminary data.</text>
</comment>
<dbReference type="GO" id="GO:0000272">
    <property type="term" value="P:polysaccharide catabolic process"/>
    <property type="evidence" value="ECO:0007669"/>
    <property type="project" value="UniProtKB-KW"/>
</dbReference>
<evidence type="ECO:0000256" key="3">
    <source>
        <dbReference type="ARBA" id="ARBA00023326"/>
    </source>
</evidence>
<dbReference type="InterPro" id="IPR001000">
    <property type="entry name" value="GH10_dom"/>
</dbReference>
<name>A0A0F9H284_9ZZZZ</name>
<dbReference type="AlphaFoldDB" id="A0A0F9H284"/>
<dbReference type="EMBL" id="LAZR01016290">
    <property type="protein sequence ID" value="KKM05144.1"/>
    <property type="molecule type" value="Genomic_DNA"/>
</dbReference>
<sequence>MLRFEVYRDGAPAEHVDLSGAYVFGQDAIPVRADLAAAKGQIRCLKRTPGACGLALLWEAGPAGRLLLSTCRPPDRKAPYNLNVELVRAQVMRLIQKREDWALFDDEQTDELNVEFDRIRGQFVESLKCEDPAEAARIADAALADGVTLGEKMALYHADVFLRRRRRSSAASRVGFGCVVDLLSTTDRYRRLVAESFDVVSIPLSWKRLAAKERSYRWAQVDDWINWAVAARRIIHAGPLVSFDPADVPEWLYIWEHDYEALREMIYEHLHRVLQRYESKVRVWKVVSGLHAYNSFNLSFEQIMELTRLSCSVAKKLAPQSVVLIELVLPWGEYYARNQRTIPPLLYADMAVQSGIKFDAFGVQLYQGMPQDGMYVRDLMQVSALLDEFVGLGVPLHITGVQVPSDISADAWDGWGGKLRSGDAGHWHVVWNARLQAEALQAFCRIAISKPFVESVTWRDLADYEGHYLPHGGLCRNDLSPKTA</sequence>
<dbReference type="InterPro" id="IPR017853">
    <property type="entry name" value="GH"/>
</dbReference>
<dbReference type="Gene3D" id="3.20.20.80">
    <property type="entry name" value="Glycosidases"/>
    <property type="match status" value="1"/>
</dbReference>
<keyword evidence="3" id="KW-0624">Polysaccharide degradation</keyword>